<feature type="compositionally biased region" description="Low complexity" evidence="2">
    <location>
        <begin position="3891"/>
        <end position="3900"/>
    </location>
</feature>
<feature type="domain" description="Bacterial Ig-like" evidence="3">
    <location>
        <begin position="1521"/>
        <end position="1616"/>
    </location>
</feature>
<feature type="domain" description="Bacterial Ig-like" evidence="3">
    <location>
        <begin position="999"/>
        <end position="1100"/>
    </location>
</feature>
<reference evidence="5" key="1">
    <citation type="submission" date="2023-07" db="EMBL/GenBank/DDBJ databases">
        <title>Verminephrobacter genomes.</title>
        <authorList>
            <person name="Lund M.B."/>
        </authorList>
    </citation>
    <scope>NUCLEOTIDE SEQUENCE [LARGE SCALE GENOMIC DNA]</scope>
    <source>
        <strain evidence="5">AtM5-05</strain>
    </source>
</reference>
<sequence>MLDTATLPATADTTSPVDSSELDVHITLADSELTAGETTTVTFTFNKPVNGFDARDIGCRNGTLSAPTANAERTVWTSTLTPPANVNAPWNTIHADLTGVTDDAGNAGEWEASSTNYSVDTRPAAGTGALVDSSELDVHITIADSVLTAGETTTVTFTFNKPVNGFDARDIGCTNGTLSLPTANAERTVWTATLTPTANVNAGANVIRADLTGVTDDAGNAGEWEASSTNYSVDTRPAAGTGALVDSSELDVHITIADSVLTAGETTTVTFTFNKPVNGFDARDIGCTNGTLSLPTANAERTVWTATLTPTANVNAGANVIRADLTGVTDDAGNAGEWEASSTNYSVDTRPAAGTEPSVDSSELDVNITIADSVLTAGETTTVTFTFNKPVNGFDARDIGCTNGTLSLPTANAERTVWTATLTPTANVNAGANVIRADLTGVTDDAGNAGEWEASSANYSVDTRPAAGTGAPVLSRGPTAEITMTDTTLGIGEVATVTIRFSEKVLGLTLDDIAVSSSSPTRGTLSDLASDDGGQTWTVKLTPTDYSESNGRKAEGNTIVLRQNSVTDLAGNQGPGHDVYSSAYTVDHAAPGLAWSGHITYAPGETNNTLSAGETATVTLTFTEAVRNLNAGHILSFTYNADGSVNWLGAAGGTLSNLVSTDGGTTWTATLTAPTASTTLANVRLGVYMGSVTDESGNAGTEHVYVSPISYNIDTASRGPTAKITMTDTTLGIGEVATVTIRFSQKVLGFTLDDIAVSSSSPTRGTLSDLASNDGGQTWTVKLTPTGYSESNGRKVGGNTIVLRQNSVTDLAGNQGPEHDVYSFAYTVDHAAPDLAWSGHITYAQGETDNTLNAGETATITLVFTEAVRNLNVGHILSFTVNADGSANWLGAAGGTLSNLVSTDGGTTWIATLTAPTASTTLTNVRLGVHIAPVTDESGNAGIDGWIYPSPISYNIDTTTVYGTYPADTEVPESVEMPGFIATDGTDPAETEDPELSRGPTAKITMTDTTLGIGEVATVTIRFSKKILGSTFTLDDIAVSSSSPTRGTLSDLLSNDGGQTWTVKLTPTGYSDSNGRKVGGNTIVLRQNSVTDLAGNQGPEHDVYSFAYTVDHAAPGLAWSGHITYAQGETDNTLNAGETATVTLTFTEAVRNFNADHILPFTYNADGSASWLGATGGTLSNLVSTDGGTTWTATLTAPTASTTLTNVRLGVYMGSVTDEAGNAGTDWQVYPSPISYNIDTTTVYGTHFADTEAPELSSATVNGNQLVLRYADENNLDGAALAGNAGFTVSSTTGTAITVTGAVVNGAAKTVTLTLSRAVTSAETVRVSYAKPATGSVVQDAKGNDAANFIERAVTNNTPTTVTITGEAGRVVAAASTQADTTPPELGSATVNGNQLVLRYTEENNLDGAALAGNAGFAVSSTRGTAITVTGAVVDAAANTVTLTLSRAVTQEETVSLSYTKPATGAVVQDAAGNDAADFSGRAVTNDTPATVITAVVPAGKVAAASTGEGTTSTGSIDIEIEITIADSALTAGETTTVTFTFNQPVNGFDLSDITCTNGTLSAPAANAARTIWTATFTPTANVNAPTNVINVDLGGVTNDAGNVGEDDATSANYAVDTRPAADTTPPVFSSATVNGNQLVISYTEANTLDEAALTGNAGFTVSSTTGTAITVSSAVVHATNKTVTLTLSRAVASAETVTVSYAKPAAGAVVQDAAGNDAVSFSDQPVTNNTRITATITLADRGLTANETTTVTFTFNEPVTGFGLEDVIHDDQAGTLSAPTASADGRTWTATLTPRADTYDLSDNTISVRLDGVTNAAGRAGQGTTSAIDYFVDTQLPRVTIELANTALRVGETTTVTFTFNREVEGFNAANVDLSNANGTLSNLANNPGSGGHIWTATFTPTDNLADTSNTISVNLAGVRVSGSGTVGQGHAISANYTVDTRLPDTTPPEFSSAAVNGDQLVLTYTEANSLDGAELTGNAGFTVSSSTDTAITVSSAVVNGADKTITLTLSRAVTSSETVRVSYTKPESGAVVQDAAGNDAVNFSDQAVTNNTPASNTSDLTASIMLADEQLTRGETTDVFITFSKPVTGFTRDDVDLTQANGTLSELELIPGDGRTWTATFTPTANVIDESNTISVDLRGVTDAAGVAGTGSATSDNFTVCTVPLAVTITLADTALTVGETTTVTFAFNQGVLEFSIDNIVFDATTSTLGPLTITDNKTWTASLTPTANCNDATNTIRVDLAGVADLGVTFGTGIATSANYTVDTQSADTTPPVISTAVVTGDQLVLTYTEAGTLDPAALTGNAGFTIHTASGTAAPITVSSAVVNGAAKTVTLTLSRTVAETETLSIVYTKPESGNGVRDAAGNHAANFNGVIPTHGTLAPADTTPPVFSSAAVTGDQLVLSFSDTSNLEADPVHKPAGGAFTVLVNGVANAVTNVTVQPQAKTVTLTLSTAVTRGQTVTVAYADPTTGNDANAIQDAAGNDVASFAATAVTNNTPATPAAEDTTAPQLEHTNDYPSVLGNLVSLTFTDANNLDADPAHTPAAGDFTVSVDGVRSTVNRVVVGNANKVMTLVLSTYVQFGQRVTLAYNDSTPNDDKGIRDTQGNSLASIPTTVIKNNAPDRTPPQLITTGDARPKVNGNQLVLSFSDASNLNADPTRKPVAGDFAVLVGNVPNAVTEVTVAAQAKTITLTLTTAVTVGQTMTVAYNDSTPTDSRALEDALLNRLASFAATEVNTSGVSTSDTTPPVINTAVVTGDQLVLTYTEAGTLDAAALTGNAGFTVNTAAGTAAITVSSAVVNATAKTVTLTLSRTVAETETVTVSYTKPESGNGVRDAAGNHAANFNGVIPTHGTLAPADTTPPVFSSAAVTGNQLVLSFSDTGYLNGDPVQKPASGAFTVLVNGVANAVTTVTVQSRVKTVTLTLSTAVTHGQSVTVAYTDPTTGNDTNAIQDYAGNDAASFAATAVTNNTPAPTADTTPPVFSSAAVNGSKLVLTYTEAGTLDGAALAGNAGFTVNNAAGTAAITVSSAVVNATAKTVTLTLNRVVASTETVSVSYTKPESGAVVQDAAGNDAANFSERAVTNNTPAEADTTPPVFSSATVNGDKLVISYTEQNSLADVALSGTGGFTIYIHNSSGEAMYRYHIQSAVVNGAANTVTLTLEQVPVYYGERISVSYAKPGSGNVVQDVAGNHAANFDVMTATNITPAPGDTTPPVFSSATVTGNQLVISYTDTNSLNAVTLAGNAGYAVNTAAGTVAITVSSAVVNATAKTVTLTLSRAVARAETVSVSYTKPVTGAVVQDAARNDAANFSDQAVTNNTLAELGVEITLADNALTTGETTTVTFTFNQPVNGFDTSDISCGSGTLSTPTANATRTVWTATFTPTADVNAPSNVIHVNLAGVTNAVGNAGEGRVSGPNYSVNTTGPVADTVAPVFSSATVNGNQLVLTYTEANNLDGAALEQNAGFTVNTAAGTAAIRVCSAVVNATAKTVTLTLDRVVARAETVSVSYTKPESGAVVQDATGNDAANFSERAVTNNTPAGADTTPPVFSSATVNGDKLVISYTEQNSLADVAISGSGGFSVYREDYVNGAPARVAGEFTVQSVVVNGAAKTVTLALTERPVYHGARVTVSYSRLVSGLASGNVVQDVAGNHAANFDIMTVTNITPAPGDTTPPVLTSAAVTGNQLVISYTDANSLDVVALAGNAGYAVNTAAGTAAITVSSAVVDATAKTVTLTLSRIVASTETVSVSYTKPATGAVVQDAAGNNAANFSDQAVTNNTPAPTDTTPPVFSSAAVNGDQLMISYTEANSLDGAELAGNAGFTVSSSSTDTAITVSSAVVNGADKTITLTLSRAVTSTETVTVSYTKPESGAVVQDAAGNDAVSFSNQAVTNNTPAPADTTAPQLITSDDTTRPRVNGDQLVLSFDDVSDLDAGLIESIHGAFTVLVNGVANAVTIVTIDGQAKTVTLTLSTAVTHGQTVTVAYADPTTDNDANAIQDAAGNDAASFAATAVTNNTPAPADTTPPEFSRATVNGDQLMISYTEANSLDGAELAGNAGFTVSSSSTDTAITVSSAVVNGADKTITLTLSRAVTSSETVRVSYTQPESGAVVQDAAGNDAVSFSDQAVTNNTPAPADTTAPQLITSDDTTRPRVNGDQLVLSFDDVSDLDAGLTESIHGAFTVLVNGVANAITIVTIDGQAKTVTLTLSTAVTHGQTVTVAYADPTTDNDANAIQDAAGNDVASFAATAVVNNTPAPADTTAPVINTATVNGNQLVLTYTEANTLDAAALAGSAGFTVNTAAAGMAAITVGSAVVNGVAKTVTLTLSRAVAPDETLSVSYTQPESGAVVQDAAGNDAVDFSSRAVTNNTPPELITTGLYAPRVNGHDLYLRFYAASNLTQSLTAHRPSGSDFTVLVDGQAVAATVKQYGGEKRLTLQLSTAVLQGQTVTVSYQDRTPTDESAIQDAAGNRLLSFPTTVVRTDLDARPPQLITSGDTTRPRVNGDQLMLSFRDENNLDATNKPANEAFAVLVDGTARAVRDVAVNAGAKTVTLTLATAVTRGQSVTVAYADPRPAYDDPSAIQDIYGQDAASFAATAVINNTPADTTPPEFSSAVVTGNQLVLTYTEAGTLDEAALAGNAGFTVNSTTGTAITVTGAVVNGAAKTITLTLSRAVTSAETVNVSYTQPESGAVVQDAAGNDAVSFSSQAVTNNTLGVEITLADNALTRGEATTVTFTFNQPVNGFDISDIVCTNGTLSAPVANAAGTVWTAAFTPTANVNAPVNVITVSLAGVTGAAGNAGAGRVSSTNYTVNTTGGPSTGDSTNGDTTPPEFSSATANGNQ</sequence>
<feature type="domain" description="Bacterial Ig-like" evidence="3">
    <location>
        <begin position="607"/>
        <end position="703"/>
    </location>
</feature>
<feature type="domain" description="Bacterial Ig-like" evidence="3">
    <location>
        <begin position="134"/>
        <end position="233"/>
    </location>
</feature>
<feature type="domain" description="Bacterial Ig-like" evidence="3">
    <location>
        <begin position="4709"/>
        <end position="4805"/>
    </location>
</feature>
<feature type="domain" description="Bacterial Ig-like" evidence="3">
    <location>
        <begin position="361"/>
        <end position="461"/>
    </location>
</feature>
<feature type="domain" description="Bacterial Ig-like" evidence="3">
    <location>
        <begin position="3323"/>
        <end position="3419"/>
    </location>
</feature>
<dbReference type="NCBIfam" id="TIGR02059">
    <property type="entry name" value="swm_rep_I"/>
    <property type="match status" value="24"/>
</dbReference>
<dbReference type="Gene3D" id="2.60.40.1220">
    <property type="match status" value="9"/>
</dbReference>
<dbReference type="SUPFAM" id="SSF50939">
    <property type="entry name" value="Sialidases"/>
    <property type="match status" value="1"/>
</dbReference>
<dbReference type="InterPro" id="IPR014755">
    <property type="entry name" value="Cu-Rt/internalin_Ig-like"/>
</dbReference>
<feature type="domain" description="Bacterial Ig-like" evidence="3">
    <location>
        <begin position="719"/>
        <end position="818"/>
    </location>
</feature>
<evidence type="ECO:0000259" key="3">
    <source>
        <dbReference type="Pfam" id="PF19078"/>
    </source>
</evidence>
<feature type="domain" description="Bacterial Ig-like" evidence="3">
    <location>
        <begin position="248"/>
        <end position="347"/>
    </location>
</feature>
<feature type="domain" description="Bacterial Ig-like" evidence="3">
    <location>
        <begin position="1730"/>
        <end position="1831"/>
    </location>
</feature>
<feature type="domain" description="Bacterial Ig-like" evidence="3">
    <location>
        <begin position="20"/>
        <end position="119"/>
    </location>
</feature>
<evidence type="ECO:0000256" key="2">
    <source>
        <dbReference type="SAM" id="MobiDB-lite"/>
    </source>
</evidence>
<feature type="domain" description="Bacterial Ig-like" evidence="3">
    <location>
        <begin position="1130"/>
        <end position="1228"/>
    </location>
</feature>
<dbReference type="InterPro" id="IPR011801">
    <property type="entry name" value="Swm_rep_I_cyn"/>
</dbReference>
<feature type="non-terminal residue" evidence="4">
    <location>
        <position position="4835"/>
    </location>
</feature>
<dbReference type="InterPro" id="IPR044048">
    <property type="entry name" value="Big_12"/>
</dbReference>
<organism evidence="4 5">
    <name type="scientific">Verminephrobacter aporrectodeae subsp. tuberculatae</name>
    <dbReference type="NCBI Taxonomy" id="1110392"/>
    <lineage>
        <taxon>Bacteria</taxon>
        <taxon>Pseudomonadati</taxon>
        <taxon>Pseudomonadota</taxon>
        <taxon>Betaproteobacteria</taxon>
        <taxon>Burkholderiales</taxon>
        <taxon>Comamonadaceae</taxon>
        <taxon>Verminephrobacter</taxon>
    </lineage>
</organism>
<dbReference type="Proteomes" id="UP001208935">
    <property type="component" value="Unassembled WGS sequence"/>
</dbReference>
<evidence type="ECO:0000313" key="5">
    <source>
        <dbReference type="Proteomes" id="UP001208935"/>
    </source>
</evidence>
<evidence type="ECO:0000313" key="4">
    <source>
        <dbReference type="EMBL" id="MCW5323439.1"/>
    </source>
</evidence>
<accession>A0ABT3KYN1</accession>
<feature type="compositionally biased region" description="Polar residues" evidence="2">
    <location>
        <begin position="4798"/>
        <end position="4835"/>
    </location>
</feature>
<dbReference type="InterPro" id="IPR036278">
    <property type="entry name" value="Sialidase_sf"/>
</dbReference>
<keyword evidence="1" id="KW-0732">Signal</keyword>
<dbReference type="RefSeq" id="WP_265283283.1">
    <property type="nucleotide sequence ID" value="NZ_QZCW01000004.1"/>
</dbReference>
<feature type="region of interest" description="Disordered" evidence="2">
    <location>
        <begin position="3888"/>
        <end position="3909"/>
    </location>
</feature>
<feature type="domain" description="Bacterial Ig-like" evidence="3">
    <location>
        <begin position="477"/>
        <end position="578"/>
    </location>
</feature>
<dbReference type="Pfam" id="PF13753">
    <property type="entry name" value="SWM_repeat"/>
    <property type="match status" value="24"/>
</dbReference>
<dbReference type="EMBL" id="QZCW01000004">
    <property type="protein sequence ID" value="MCW5323439.1"/>
    <property type="molecule type" value="Genomic_DNA"/>
</dbReference>
<feature type="compositionally biased region" description="Low complexity" evidence="2">
    <location>
        <begin position="4127"/>
        <end position="4136"/>
    </location>
</feature>
<gene>
    <name evidence="4" type="ORF">D5039_20530</name>
</gene>
<evidence type="ECO:0000256" key="1">
    <source>
        <dbReference type="ARBA" id="ARBA00022729"/>
    </source>
</evidence>
<dbReference type="Pfam" id="PF19078">
    <property type="entry name" value="Big_12"/>
    <property type="match status" value="17"/>
</dbReference>
<feature type="domain" description="Bacterial Ig-like" evidence="3">
    <location>
        <begin position="1834"/>
        <end position="1940"/>
    </location>
</feature>
<proteinExistence type="predicted"/>
<feature type="domain" description="Bacterial Ig-like" evidence="3">
    <location>
        <begin position="2060"/>
        <end position="2162"/>
    </location>
</feature>
<protein>
    <recommendedName>
        <fullName evidence="3">Bacterial Ig-like domain-containing protein</fullName>
    </recommendedName>
</protein>
<feature type="region of interest" description="Disordered" evidence="2">
    <location>
        <begin position="4794"/>
        <end position="4835"/>
    </location>
</feature>
<feature type="domain" description="Bacterial Ig-like" evidence="3">
    <location>
        <begin position="2166"/>
        <end position="2265"/>
    </location>
</feature>
<name>A0ABT3KYN1_9BURK</name>
<comment type="caution">
    <text evidence="4">The sequence shown here is derived from an EMBL/GenBank/DDBJ whole genome shotgun (WGS) entry which is preliminary data.</text>
</comment>
<feature type="domain" description="Bacterial Ig-like" evidence="3">
    <location>
        <begin position="848"/>
        <end position="943"/>
    </location>
</feature>
<feature type="region of interest" description="Disordered" evidence="2">
    <location>
        <begin position="4125"/>
        <end position="4146"/>
    </location>
</feature>
<keyword evidence="5" id="KW-1185">Reference proteome</keyword>
<dbReference type="InterPro" id="IPR028059">
    <property type="entry name" value="SWM_rpt"/>
</dbReference>